<dbReference type="InterPro" id="IPR015421">
    <property type="entry name" value="PyrdxlP-dep_Trfase_major"/>
</dbReference>
<evidence type="ECO:0000256" key="10">
    <source>
        <dbReference type="ARBA" id="ARBA00039053"/>
    </source>
</evidence>
<keyword evidence="8" id="KW-0292">Fruit ripening</keyword>
<organism evidence="14 15">
    <name type="scientific">Trifolium pratense</name>
    <name type="common">Red clover</name>
    <dbReference type="NCBI Taxonomy" id="57577"/>
    <lineage>
        <taxon>Eukaryota</taxon>
        <taxon>Viridiplantae</taxon>
        <taxon>Streptophyta</taxon>
        <taxon>Embryophyta</taxon>
        <taxon>Tracheophyta</taxon>
        <taxon>Spermatophyta</taxon>
        <taxon>Magnoliopsida</taxon>
        <taxon>eudicotyledons</taxon>
        <taxon>Gunneridae</taxon>
        <taxon>Pentapetalae</taxon>
        <taxon>rosids</taxon>
        <taxon>fabids</taxon>
        <taxon>Fabales</taxon>
        <taxon>Fabaceae</taxon>
        <taxon>Papilionoideae</taxon>
        <taxon>50 kb inversion clade</taxon>
        <taxon>NPAAA clade</taxon>
        <taxon>Hologalegina</taxon>
        <taxon>IRL clade</taxon>
        <taxon>Trifolieae</taxon>
        <taxon>Trifolium</taxon>
    </lineage>
</organism>
<reference evidence="14 15" key="1">
    <citation type="journal article" date="2014" name="Am. J. Bot.">
        <title>Genome assembly and annotation for red clover (Trifolium pratense; Fabaceae).</title>
        <authorList>
            <person name="Istvanek J."/>
            <person name="Jaros M."/>
            <person name="Krenek A."/>
            <person name="Repkova J."/>
        </authorList>
    </citation>
    <scope>NUCLEOTIDE SEQUENCE [LARGE SCALE GENOMIC DNA]</scope>
    <source>
        <strain evidence="15">cv. Tatra</strain>
        <tissue evidence="14">Young leaves</tissue>
    </source>
</reference>
<dbReference type="PANTHER" id="PTHR43795">
    <property type="entry name" value="BIFUNCTIONAL ASPARTATE AMINOTRANSFERASE AND GLUTAMATE/ASPARTATE-PREPHENATE AMINOTRANSFERASE-RELATED"/>
    <property type="match status" value="1"/>
</dbReference>
<dbReference type="Gene3D" id="3.40.640.10">
    <property type="entry name" value="Type I PLP-dependent aspartate aminotransferase-like (Major domain)"/>
    <property type="match status" value="1"/>
</dbReference>
<keyword evidence="4" id="KW-0266">Ethylene biosynthesis</keyword>
<dbReference type="PROSITE" id="PS00105">
    <property type="entry name" value="AA_TRANSFER_CLASS_1"/>
    <property type="match status" value="1"/>
</dbReference>
<comment type="similarity">
    <text evidence="2">Belongs to the class-I pyridoxal-phosphate-dependent aminotransferase family.</text>
</comment>
<dbReference type="PANTHER" id="PTHR43795:SF10">
    <property type="entry name" value="1-AMINOCYCLOPROPANE-1-CARBOXYLATE SYNTHASE 9"/>
    <property type="match status" value="1"/>
</dbReference>
<proteinExistence type="inferred from homology"/>
<evidence type="ECO:0000256" key="4">
    <source>
        <dbReference type="ARBA" id="ARBA00022666"/>
    </source>
</evidence>
<dbReference type="EC" id="4.4.1.14" evidence="10"/>
<dbReference type="SUPFAM" id="SSF53383">
    <property type="entry name" value="PLP-dependent transferases"/>
    <property type="match status" value="1"/>
</dbReference>
<keyword evidence="6" id="KW-0663">Pyridoxal phosphate</keyword>
<dbReference type="EMBL" id="ASHM01007692">
    <property type="protein sequence ID" value="PNY15459.1"/>
    <property type="molecule type" value="Genomic_DNA"/>
</dbReference>
<evidence type="ECO:0000256" key="8">
    <source>
        <dbReference type="ARBA" id="ARBA00033478"/>
    </source>
</evidence>
<evidence type="ECO:0000256" key="12">
    <source>
        <dbReference type="ARBA" id="ARBA00049554"/>
    </source>
</evidence>
<evidence type="ECO:0000256" key="5">
    <source>
        <dbReference type="ARBA" id="ARBA00022691"/>
    </source>
</evidence>
<dbReference type="GO" id="GO:0009835">
    <property type="term" value="P:fruit ripening"/>
    <property type="evidence" value="ECO:0007669"/>
    <property type="project" value="UniProtKB-KW"/>
</dbReference>
<evidence type="ECO:0000256" key="6">
    <source>
        <dbReference type="ARBA" id="ARBA00022898"/>
    </source>
</evidence>
<comment type="subunit">
    <text evidence="3">Homodimer.</text>
</comment>
<dbReference type="InterPro" id="IPR004838">
    <property type="entry name" value="NHTrfase_class1_PyrdxlP-BS"/>
</dbReference>
<gene>
    <name evidence="14" type="ORF">L195_g012155</name>
</gene>
<dbReference type="CDD" id="cd00609">
    <property type="entry name" value="AAT_like"/>
    <property type="match status" value="1"/>
</dbReference>
<evidence type="ECO:0000256" key="2">
    <source>
        <dbReference type="ARBA" id="ARBA00007441"/>
    </source>
</evidence>
<comment type="caution">
    <text evidence="14">The sequence shown here is derived from an EMBL/GenBank/DDBJ whole genome shotgun (WGS) entry which is preliminary data.</text>
</comment>
<dbReference type="AlphaFoldDB" id="A0A2K3PJJ0"/>
<dbReference type="GO" id="GO:0030170">
    <property type="term" value="F:pyridoxal phosphate binding"/>
    <property type="evidence" value="ECO:0007669"/>
    <property type="project" value="InterPro"/>
</dbReference>
<dbReference type="GO" id="GO:0009693">
    <property type="term" value="P:ethylene biosynthetic process"/>
    <property type="evidence" value="ECO:0007669"/>
    <property type="project" value="UniProtKB-KW"/>
</dbReference>
<feature type="domain" description="Aminotransferase class I/classII large" evidence="13">
    <location>
        <begin position="41"/>
        <end position="296"/>
    </location>
</feature>
<evidence type="ECO:0000256" key="1">
    <source>
        <dbReference type="ARBA" id="ARBA00001933"/>
    </source>
</evidence>
<dbReference type="InterPro" id="IPR004839">
    <property type="entry name" value="Aminotransferase_I/II_large"/>
</dbReference>
<evidence type="ECO:0000313" key="15">
    <source>
        <dbReference type="Proteomes" id="UP000236291"/>
    </source>
</evidence>
<dbReference type="GO" id="GO:0008483">
    <property type="term" value="F:transaminase activity"/>
    <property type="evidence" value="ECO:0007669"/>
    <property type="project" value="TreeGrafter"/>
</dbReference>
<protein>
    <recommendedName>
        <fullName evidence="10">1-aminocyclopropane-1-carboxylate synthase</fullName>
        <ecNumber evidence="10">4.4.1.14</ecNumber>
    </recommendedName>
    <alternativeName>
        <fullName evidence="11">S-adenosyl-L-methionine methylthioadenosine-lyase</fullName>
    </alternativeName>
</protein>
<dbReference type="GO" id="GO:0016847">
    <property type="term" value="F:1-aminocyclopropane-1-carboxylate synthase activity"/>
    <property type="evidence" value="ECO:0007669"/>
    <property type="project" value="UniProtKB-EC"/>
</dbReference>
<comment type="pathway">
    <text evidence="9">Alkene biosynthesis; ethylene biosynthesis via S-adenosyl-L-methionine; ethylene from S-adenosyl-L-methionine: step 1/2.</text>
</comment>
<evidence type="ECO:0000256" key="7">
    <source>
        <dbReference type="ARBA" id="ARBA00023239"/>
    </source>
</evidence>
<reference evidence="14 15" key="2">
    <citation type="journal article" date="2017" name="Front. Plant Sci.">
        <title>Gene Classification and Mining of Molecular Markers Useful in Red Clover (Trifolium pratense) Breeding.</title>
        <authorList>
            <person name="Istvanek J."/>
            <person name="Dluhosova J."/>
            <person name="Dluhos P."/>
            <person name="Patkova L."/>
            <person name="Nedelnik J."/>
            <person name="Repkova J."/>
        </authorList>
    </citation>
    <scope>NUCLEOTIDE SEQUENCE [LARGE SCALE GENOMIC DNA]</scope>
    <source>
        <strain evidence="15">cv. Tatra</strain>
        <tissue evidence="14">Young leaves</tissue>
    </source>
</reference>
<dbReference type="InterPro" id="IPR015422">
    <property type="entry name" value="PyrdxlP-dep_Trfase_small"/>
</dbReference>
<comment type="cofactor">
    <cofactor evidence="1">
        <name>pyridoxal 5'-phosphate</name>
        <dbReference type="ChEBI" id="CHEBI:597326"/>
    </cofactor>
</comment>
<dbReference type="Proteomes" id="UP000236291">
    <property type="component" value="Unassembled WGS sequence"/>
</dbReference>
<keyword evidence="7" id="KW-0456">Lyase</keyword>
<dbReference type="STRING" id="57577.A0A2K3PJJ0"/>
<evidence type="ECO:0000256" key="3">
    <source>
        <dbReference type="ARBA" id="ARBA00011738"/>
    </source>
</evidence>
<keyword evidence="5" id="KW-0949">S-adenosyl-L-methionine</keyword>
<dbReference type="Gene3D" id="3.90.1150.10">
    <property type="entry name" value="Aspartate Aminotransferase, domain 1"/>
    <property type="match status" value="1"/>
</dbReference>
<dbReference type="InterPro" id="IPR015424">
    <property type="entry name" value="PyrdxlP-dep_Trfase"/>
</dbReference>
<evidence type="ECO:0000256" key="9">
    <source>
        <dbReference type="ARBA" id="ARBA00037888"/>
    </source>
</evidence>
<dbReference type="Pfam" id="PF00155">
    <property type="entry name" value="Aminotran_1_2"/>
    <property type="match status" value="1"/>
</dbReference>
<sequence>MKLLSTKATCNSHGQDSSYFLGWEEYEKNPYDVVQNPKGIIQMGLAENQLSFDLLESWLAKNPDVAGFKRDGKSIFRELALFQDYHGLPSFKKALVDFMAEIRGNKITFDPNHIVLTAGATSANETLMFCLAEQGEAFLLPTPYYPGFDRDLKWRTGVEIVPIQCTSSNNFQITESALQQAHEEAKKKNLRVKGVLVTNPSNPLGTTMSKSELNLLIDFIKDKDMHLISDEIYSGTVFTSPNFVSVMEILKERNDLKDFDANVSERVHIVYSLSKDLGLPGFRVGAIYSENDMVTSFIVSPKTWVYQVFVLALYTLKTTWSLQLQQKCRALVWFHHKLNISSQLC</sequence>
<comment type="catalytic activity">
    <reaction evidence="12">
        <text>S-adenosyl-L-methionine = 1-aminocyclopropane-1-carboxylate + S-methyl-5'-thioadenosine + H(+)</text>
        <dbReference type="Rhea" id="RHEA:21744"/>
        <dbReference type="ChEBI" id="CHEBI:15378"/>
        <dbReference type="ChEBI" id="CHEBI:17509"/>
        <dbReference type="ChEBI" id="CHEBI:58360"/>
        <dbReference type="ChEBI" id="CHEBI:59789"/>
        <dbReference type="EC" id="4.4.1.14"/>
    </reaction>
</comment>
<dbReference type="InterPro" id="IPR050478">
    <property type="entry name" value="Ethylene_sulfur-biosynth"/>
</dbReference>
<accession>A0A2K3PJJ0</accession>
<evidence type="ECO:0000259" key="13">
    <source>
        <dbReference type="Pfam" id="PF00155"/>
    </source>
</evidence>
<name>A0A2K3PJJ0_TRIPR</name>
<dbReference type="PRINTS" id="PR00753">
    <property type="entry name" value="ACCSYNTHASE"/>
</dbReference>
<evidence type="ECO:0000256" key="11">
    <source>
        <dbReference type="ARBA" id="ARBA00042673"/>
    </source>
</evidence>
<evidence type="ECO:0000313" key="14">
    <source>
        <dbReference type="EMBL" id="PNY15459.1"/>
    </source>
</evidence>